<accession>A0A8S5L8H7</accession>
<dbReference type="EMBL" id="BK014653">
    <property type="protein sequence ID" value="DAD66066.1"/>
    <property type="molecule type" value="Genomic_DNA"/>
</dbReference>
<name>A0A8S5L8H7_9CAUD</name>
<keyword evidence="1" id="KW-0472">Membrane</keyword>
<protein>
    <submittedName>
        <fullName evidence="2">Uncharacterized protein</fullName>
    </submittedName>
</protein>
<feature type="transmembrane region" description="Helical" evidence="1">
    <location>
        <begin position="12"/>
        <end position="31"/>
    </location>
</feature>
<sequence length="32" mass="3862">MINFLHISFSSCISHLLFFWTFLFMSSLHLIQ</sequence>
<reference evidence="2" key="1">
    <citation type="journal article" date="2021" name="Proc. Natl. Acad. Sci. U.S.A.">
        <title>A Catalog of Tens of Thousands of Viruses from Human Metagenomes Reveals Hidden Associations with Chronic Diseases.</title>
        <authorList>
            <person name="Tisza M.J."/>
            <person name="Buck C.B."/>
        </authorList>
    </citation>
    <scope>NUCLEOTIDE SEQUENCE</scope>
    <source>
        <strain evidence="2">CtDmQ3</strain>
    </source>
</reference>
<keyword evidence="1" id="KW-1133">Transmembrane helix</keyword>
<evidence type="ECO:0000313" key="2">
    <source>
        <dbReference type="EMBL" id="DAD66066.1"/>
    </source>
</evidence>
<evidence type="ECO:0000256" key="1">
    <source>
        <dbReference type="SAM" id="Phobius"/>
    </source>
</evidence>
<proteinExistence type="predicted"/>
<keyword evidence="1" id="KW-0812">Transmembrane</keyword>
<organism evidence="2">
    <name type="scientific">Siphoviridae sp. ctDmQ3</name>
    <dbReference type="NCBI Taxonomy" id="2823570"/>
    <lineage>
        <taxon>Viruses</taxon>
        <taxon>Duplodnaviria</taxon>
        <taxon>Heunggongvirae</taxon>
        <taxon>Uroviricota</taxon>
        <taxon>Caudoviricetes</taxon>
    </lineage>
</organism>